<name>A0A0F7KVP0_9SPHN</name>
<dbReference type="Pfam" id="PF13489">
    <property type="entry name" value="Methyltransf_23"/>
    <property type="match status" value="1"/>
</dbReference>
<gene>
    <name evidence="1" type="ORF">WYH_01804</name>
</gene>
<evidence type="ECO:0000313" key="1">
    <source>
        <dbReference type="EMBL" id="AKH42840.1"/>
    </source>
</evidence>
<dbReference type="CDD" id="cd02440">
    <property type="entry name" value="AdoMet_MTases"/>
    <property type="match status" value="1"/>
</dbReference>
<dbReference type="Proteomes" id="UP000034392">
    <property type="component" value="Chromosome"/>
</dbReference>
<dbReference type="SUPFAM" id="SSF53335">
    <property type="entry name" value="S-adenosyl-L-methionine-dependent methyltransferases"/>
    <property type="match status" value="1"/>
</dbReference>
<dbReference type="STRING" id="1267766.WYH_01804"/>
<dbReference type="InterPro" id="IPR029063">
    <property type="entry name" value="SAM-dependent_MTases_sf"/>
</dbReference>
<organism evidence="1 2">
    <name type="scientific">Croceibacterium atlanticum</name>
    <dbReference type="NCBI Taxonomy" id="1267766"/>
    <lineage>
        <taxon>Bacteria</taxon>
        <taxon>Pseudomonadati</taxon>
        <taxon>Pseudomonadota</taxon>
        <taxon>Alphaproteobacteria</taxon>
        <taxon>Sphingomonadales</taxon>
        <taxon>Erythrobacteraceae</taxon>
        <taxon>Croceibacterium</taxon>
    </lineage>
</organism>
<dbReference type="AlphaFoldDB" id="A0A0F7KVP0"/>
<dbReference type="EMBL" id="CP011452">
    <property type="protein sequence ID" value="AKH42840.1"/>
    <property type="molecule type" value="Genomic_DNA"/>
</dbReference>
<evidence type="ECO:0000313" key="2">
    <source>
        <dbReference type="Proteomes" id="UP000034392"/>
    </source>
</evidence>
<accession>A0A0F7KVP0</accession>
<reference evidence="1" key="1">
    <citation type="submission" date="2015-05" db="EMBL/GenBank/DDBJ databases">
        <title>The complete genome of Altererythrobacter atlanticus strain 26DY36.</title>
        <authorList>
            <person name="Wu Y.-H."/>
            <person name="Cheng H."/>
            <person name="Wu X.-W."/>
        </authorList>
    </citation>
    <scope>NUCLEOTIDE SEQUENCE [LARGE SCALE GENOMIC DNA]</scope>
    <source>
        <strain evidence="1">26DY36</strain>
    </source>
</reference>
<proteinExistence type="predicted"/>
<keyword evidence="2" id="KW-1185">Reference proteome</keyword>
<dbReference type="RefSeq" id="WP_053833489.1">
    <property type="nucleotide sequence ID" value="NZ_CP011452.2"/>
</dbReference>
<dbReference type="KEGG" id="aay:WYH_01804"/>
<dbReference type="PATRIC" id="fig|1267766.3.peg.1823"/>
<protein>
    <submittedName>
        <fullName evidence="1">Uncharacterized protein</fullName>
    </submittedName>
</protein>
<sequence length="337" mass="38461">MNFQTSAMAAGNSGLTRPPLKVPVTHQHIFTILQTLIAEGRVPRSDRPLRILDIGCGDGRLINSLQSLFTRHMPELQVEICGFDIGEHGFKDSSQLSGTLELLTENHPGIDWSNRVRLISDGDPWGYEAGSFDLAVSNQVIEHVEDLQHFLVNLRETLAPGGQSVHVFPLSQCMQEAHCLVPFSHWIKDYNYRVAWIALLSRLGIGRYRVDRKLLGHDTVARHAEETAKFIECWTTYRSFGEIARMAGNLSMATSYHFTKNLLPTKLRQMMGRKPARKYRRWTPFGIEWLSYLFVRSMTSATLVISPLRYDIGERIAKEKAYRAHREQHEAMREAAE</sequence>
<dbReference type="Gene3D" id="3.40.50.150">
    <property type="entry name" value="Vaccinia Virus protein VP39"/>
    <property type="match status" value="1"/>
</dbReference>
<dbReference type="PANTHER" id="PTHR43861">
    <property type="entry name" value="TRANS-ACONITATE 2-METHYLTRANSFERASE-RELATED"/>
    <property type="match status" value="1"/>
</dbReference>